<gene>
    <name evidence="1" type="ORF">PVP01_0009260</name>
</gene>
<dbReference type="OrthoDB" id="377099at2759"/>
<name>A0A565A681_PLAVI</name>
<sequence length="321" mass="38530">MFKFDVPISKKIKQEKKYKEISRRFQYALVEYDETFRKYGHTTNTHRECRGLNYFLDDLRDEFNKHIVPLLSPRTQKNYWNKEVENKLLKNLQTKTGNSCARNAISYNKEIRILRKEIEDYCDDKAELIGKLSSQDITNHEKCKRFRYWMIDSLVNFWNDYYWRKYITYRSMIEPFLIDQYCDVVTLFDSPFQCEHGRHFREHIPAHIRHKYKTDDEYIPPSNIVPTNQKDVTILQSKTATPYVEHKYEENKNYDIPELGEAPIITDTLYFNNISTTPNSKSIKDPGKKRKAVKNEYRGIQRSYKIMNSILVLYATIKYIG</sequence>
<accession>A0A565A681</accession>
<dbReference type="EMBL" id="FLZR02000049">
    <property type="protein sequence ID" value="VVA00213.1"/>
    <property type="molecule type" value="Genomic_DNA"/>
</dbReference>
<reference evidence="1" key="1">
    <citation type="submission" date="2016-07" db="EMBL/GenBank/DDBJ databases">
        <authorList>
            <consortium name="Pathogen Informatics"/>
        </authorList>
    </citation>
    <scope>NUCLEOTIDE SEQUENCE</scope>
</reference>
<dbReference type="VEuPathDB" id="PlasmoDB:PVW1_120012200"/>
<protein>
    <submittedName>
        <fullName evidence="1">STP1 protein</fullName>
    </submittedName>
</protein>
<dbReference type="Proteomes" id="UP000220605">
    <property type="component" value="Unassembled WGS sequence"/>
</dbReference>
<proteinExistence type="predicted"/>
<dbReference type="VEuPathDB" id="PlasmoDB:PVX_242295"/>
<dbReference type="VEuPathDB" id="PlasmoDB:PVPAM_020028500"/>
<dbReference type="AlphaFoldDB" id="A0A565A681"/>
<dbReference type="VEuPathDB" id="PlasmoDB:PVP01_0009260"/>
<organism evidence="1">
    <name type="scientific">Plasmodium vivax</name>
    <name type="common">malaria parasite P. vivax</name>
    <dbReference type="NCBI Taxonomy" id="5855"/>
    <lineage>
        <taxon>Eukaryota</taxon>
        <taxon>Sar</taxon>
        <taxon>Alveolata</taxon>
        <taxon>Apicomplexa</taxon>
        <taxon>Aconoidasida</taxon>
        <taxon>Haemosporida</taxon>
        <taxon>Plasmodiidae</taxon>
        <taxon>Plasmodium</taxon>
        <taxon>Plasmodium (Plasmodium)</taxon>
    </lineage>
</organism>
<evidence type="ECO:0000313" key="1">
    <source>
        <dbReference type="EMBL" id="VVA00213.1"/>
    </source>
</evidence>